<organism evidence="3 4">
    <name type="scientific">Nitrospirillum viridazoti CBAmc</name>
    <dbReference type="NCBI Taxonomy" id="1441467"/>
    <lineage>
        <taxon>Bacteria</taxon>
        <taxon>Pseudomonadati</taxon>
        <taxon>Pseudomonadota</taxon>
        <taxon>Alphaproteobacteria</taxon>
        <taxon>Rhodospirillales</taxon>
        <taxon>Azospirillaceae</taxon>
        <taxon>Nitrospirillum</taxon>
        <taxon>Nitrospirillum viridazoti</taxon>
    </lineage>
</organism>
<accession>A0A248JZD8</accession>
<protein>
    <submittedName>
        <fullName evidence="3">NHLP leader peptide family natural product</fullName>
    </submittedName>
</protein>
<dbReference type="SUPFAM" id="SSF56209">
    <property type="entry name" value="Nitrile hydratase alpha chain"/>
    <property type="match status" value="1"/>
</dbReference>
<sequence>MTNEENLKITGKIIAKAWADEGYKARLLADPAAVLAAEGLDLPAGITFRVVEDTAAVQTLVLPARPADLSDDDLDRASGGLCFPGDPRGGGVFCF</sequence>
<dbReference type="AlphaFoldDB" id="A0A248JZD8"/>
<dbReference type="InterPro" id="IPR004232">
    <property type="entry name" value="CN_Hdrtase_a/SCN_Hdrlase_g"/>
</dbReference>
<dbReference type="InterPro" id="IPR036648">
    <property type="entry name" value="CN_Hdrase_a/SCN_Hdrase_g_sf"/>
</dbReference>
<evidence type="ECO:0000313" key="4">
    <source>
        <dbReference type="Proteomes" id="UP000197153"/>
    </source>
</evidence>
<evidence type="ECO:0000256" key="1">
    <source>
        <dbReference type="ARBA" id="ARBA00022723"/>
    </source>
</evidence>
<evidence type="ECO:0000313" key="3">
    <source>
        <dbReference type="EMBL" id="ASG24075.1"/>
    </source>
</evidence>
<dbReference type="GO" id="GO:0046914">
    <property type="term" value="F:transition metal ion binding"/>
    <property type="evidence" value="ECO:0007669"/>
    <property type="project" value="InterPro"/>
</dbReference>
<dbReference type="KEGG" id="nao:Y958_24425"/>
<dbReference type="Gene3D" id="3.90.330.10">
    <property type="entry name" value="Nitrile hydratase alpha /Thiocyanate hydrolase gamma"/>
    <property type="match status" value="1"/>
</dbReference>
<dbReference type="NCBIfam" id="TIGR03793">
    <property type="entry name" value="leader_NHLP"/>
    <property type="match status" value="1"/>
</dbReference>
<reference evidence="3 4" key="1">
    <citation type="submission" date="2017-06" db="EMBL/GenBank/DDBJ databases">
        <title>Complete genome sequence of Nitrospirillum amazonense strain CBAmC, an endophytic nitrogen-fixing and plant growth-promoting bacterium, isolated from sugarcane.</title>
        <authorList>
            <person name="Schwab S."/>
            <person name="dos Santos Teixeira K.R."/>
            <person name="Simoes Araujo J.L."/>
            <person name="Soares Vidal M."/>
            <person name="Borges de Freitas H.R."/>
            <person name="Rivello Crivelaro A.L."/>
            <person name="Bueno de Camargo Nunes A."/>
            <person name="dos Santos C.M."/>
            <person name="Palmeira da Silva Rosa D."/>
            <person name="da Silva Padilha D."/>
            <person name="da Silva E."/>
            <person name="Araujo Terra L."/>
            <person name="Soares Mendes V."/>
            <person name="Farinelli L."/>
            <person name="Magalhaes Cruz L."/>
            <person name="Baldani J.I."/>
        </authorList>
    </citation>
    <scope>NUCLEOTIDE SEQUENCE [LARGE SCALE GENOMIC DNA]</scope>
    <source>
        <strain evidence="3 4">CBAmC</strain>
    </source>
</reference>
<dbReference type="EMBL" id="CP022112">
    <property type="protein sequence ID" value="ASG24075.1"/>
    <property type="molecule type" value="Genomic_DNA"/>
</dbReference>
<name>A0A248JZD8_9PROT</name>
<feature type="domain" description="Nitrile hydratase alpha/Thiocyanate hydrolase gamma" evidence="2">
    <location>
        <begin position="23"/>
        <end position="68"/>
    </location>
</feature>
<dbReference type="GO" id="GO:0003824">
    <property type="term" value="F:catalytic activity"/>
    <property type="evidence" value="ECO:0007669"/>
    <property type="project" value="InterPro"/>
</dbReference>
<dbReference type="RefSeq" id="WP_004272678.1">
    <property type="nucleotide sequence ID" value="NZ_CP022112.1"/>
</dbReference>
<dbReference type="Proteomes" id="UP000197153">
    <property type="component" value="Chromosome 3"/>
</dbReference>
<dbReference type="InterPro" id="IPR022513">
    <property type="entry name" value="TOMM_pelo"/>
</dbReference>
<evidence type="ECO:0000259" key="2">
    <source>
        <dbReference type="Pfam" id="PF02979"/>
    </source>
</evidence>
<proteinExistence type="predicted"/>
<keyword evidence="4" id="KW-1185">Reference proteome</keyword>
<gene>
    <name evidence="3" type="ORF">Y958_24425</name>
</gene>
<keyword evidence="1" id="KW-0479">Metal-binding</keyword>
<dbReference type="Pfam" id="PF02979">
    <property type="entry name" value="NHase_alpha"/>
    <property type="match status" value="1"/>
</dbReference>